<gene>
    <name evidence="1" type="ORF">LCGC14_2113430</name>
</gene>
<comment type="caution">
    <text evidence="1">The sequence shown here is derived from an EMBL/GenBank/DDBJ whole genome shotgun (WGS) entry which is preliminary data.</text>
</comment>
<proteinExistence type="predicted"/>
<dbReference type="EMBL" id="LAZR01026163">
    <property type="protein sequence ID" value="KKL69594.1"/>
    <property type="molecule type" value="Genomic_DNA"/>
</dbReference>
<evidence type="ECO:0000313" key="1">
    <source>
        <dbReference type="EMBL" id="KKL69594.1"/>
    </source>
</evidence>
<protein>
    <submittedName>
        <fullName evidence="1">Uncharacterized protein</fullName>
    </submittedName>
</protein>
<name>A0A0F9E6H6_9ZZZZ</name>
<sequence length="41" mass="4850">SDVNTVIPIFLKINKNLHIGIYKRIKNIIRSLVHQLITEFF</sequence>
<feature type="non-terminal residue" evidence="1">
    <location>
        <position position="1"/>
    </location>
</feature>
<accession>A0A0F9E6H6</accession>
<reference evidence="1" key="1">
    <citation type="journal article" date="2015" name="Nature">
        <title>Complex archaea that bridge the gap between prokaryotes and eukaryotes.</title>
        <authorList>
            <person name="Spang A."/>
            <person name="Saw J.H."/>
            <person name="Jorgensen S.L."/>
            <person name="Zaremba-Niedzwiedzka K."/>
            <person name="Martijn J."/>
            <person name="Lind A.E."/>
            <person name="van Eijk R."/>
            <person name="Schleper C."/>
            <person name="Guy L."/>
            <person name="Ettema T.J."/>
        </authorList>
    </citation>
    <scope>NUCLEOTIDE SEQUENCE</scope>
</reference>
<dbReference type="AlphaFoldDB" id="A0A0F9E6H6"/>
<organism evidence="1">
    <name type="scientific">marine sediment metagenome</name>
    <dbReference type="NCBI Taxonomy" id="412755"/>
    <lineage>
        <taxon>unclassified sequences</taxon>
        <taxon>metagenomes</taxon>
        <taxon>ecological metagenomes</taxon>
    </lineage>
</organism>